<name>A0AAE4SBE5_9EURY</name>
<protein>
    <submittedName>
        <fullName evidence="1">Uncharacterized protein</fullName>
    </submittedName>
</protein>
<evidence type="ECO:0000313" key="1">
    <source>
        <dbReference type="EMBL" id="MDV0443702.1"/>
    </source>
</evidence>
<comment type="caution">
    <text evidence="1">The sequence shown here is derived from an EMBL/GenBank/DDBJ whole genome shotgun (WGS) entry which is preliminary data.</text>
</comment>
<gene>
    <name evidence="1" type="ORF">McpCs1_10800</name>
</gene>
<dbReference type="AlphaFoldDB" id="A0AAE4SBE5"/>
<evidence type="ECO:0000313" key="2">
    <source>
        <dbReference type="Proteomes" id="UP001283212"/>
    </source>
</evidence>
<accession>A0AAE4SBE5</accession>
<dbReference type="RefSeq" id="WP_338096225.1">
    <property type="nucleotide sequence ID" value="NZ_JAWDKB010000004.1"/>
</dbReference>
<sequence>MKSETKEKIRSIFAEEGITSEITCEQASTLCEKYQIDPFDIGKYCDIEHVKFKHCKLGCFK</sequence>
<dbReference type="EMBL" id="JAWDKB010000004">
    <property type="protein sequence ID" value="MDV0443702.1"/>
    <property type="molecule type" value="Genomic_DNA"/>
</dbReference>
<organism evidence="1 2">
    <name type="scientific">Methanorbis rubei</name>
    <dbReference type="NCBI Taxonomy" id="3028300"/>
    <lineage>
        <taxon>Archaea</taxon>
        <taxon>Methanobacteriati</taxon>
        <taxon>Methanobacteriota</taxon>
        <taxon>Stenosarchaea group</taxon>
        <taxon>Methanomicrobia</taxon>
        <taxon>Methanomicrobiales</taxon>
        <taxon>Methanocorpusculaceae</taxon>
        <taxon>Methanorbis</taxon>
    </lineage>
</organism>
<proteinExistence type="predicted"/>
<dbReference type="Proteomes" id="UP001283212">
    <property type="component" value="Unassembled WGS sequence"/>
</dbReference>
<reference evidence="1 2" key="1">
    <citation type="submission" date="2023-06" db="EMBL/GenBank/DDBJ databases">
        <title>Genome sequence of Methancorpusculaceae sp. Cs1.</title>
        <authorList>
            <person name="Protasov E."/>
            <person name="Platt K."/>
            <person name="Poehlein A."/>
            <person name="Daniel R."/>
            <person name="Brune A."/>
        </authorList>
    </citation>
    <scope>NUCLEOTIDE SEQUENCE [LARGE SCALE GENOMIC DNA]</scope>
    <source>
        <strain evidence="1 2">Cs1</strain>
    </source>
</reference>
<keyword evidence="2" id="KW-1185">Reference proteome</keyword>